<proteinExistence type="predicted"/>
<name>A0A0E9VEL2_ANGAN</name>
<accession>A0A0E9VEL2</accession>
<reference evidence="1" key="2">
    <citation type="journal article" date="2015" name="Fish Shellfish Immunol.">
        <title>Early steps in the European eel (Anguilla anguilla)-Vibrio vulnificus interaction in the gills: Role of the RtxA13 toxin.</title>
        <authorList>
            <person name="Callol A."/>
            <person name="Pajuelo D."/>
            <person name="Ebbesson L."/>
            <person name="Teles M."/>
            <person name="MacKenzie S."/>
            <person name="Amaro C."/>
        </authorList>
    </citation>
    <scope>NUCLEOTIDE SEQUENCE</scope>
</reference>
<protein>
    <submittedName>
        <fullName evidence="1">Uncharacterized protein</fullName>
    </submittedName>
</protein>
<dbReference type="AlphaFoldDB" id="A0A0E9VEL2"/>
<sequence length="38" mass="4386">MLPGSGGGLLRPWKIYNRRNSECFKKLPAFHFFADAFI</sequence>
<organism evidence="1">
    <name type="scientific">Anguilla anguilla</name>
    <name type="common">European freshwater eel</name>
    <name type="synonym">Muraena anguilla</name>
    <dbReference type="NCBI Taxonomy" id="7936"/>
    <lineage>
        <taxon>Eukaryota</taxon>
        <taxon>Metazoa</taxon>
        <taxon>Chordata</taxon>
        <taxon>Craniata</taxon>
        <taxon>Vertebrata</taxon>
        <taxon>Euteleostomi</taxon>
        <taxon>Actinopterygii</taxon>
        <taxon>Neopterygii</taxon>
        <taxon>Teleostei</taxon>
        <taxon>Anguilliformes</taxon>
        <taxon>Anguillidae</taxon>
        <taxon>Anguilla</taxon>
    </lineage>
</organism>
<evidence type="ECO:0000313" key="1">
    <source>
        <dbReference type="EMBL" id="JAH76441.1"/>
    </source>
</evidence>
<dbReference type="EMBL" id="GBXM01032136">
    <property type="protein sequence ID" value="JAH76441.1"/>
    <property type="molecule type" value="Transcribed_RNA"/>
</dbReference>
<reference evidence="1" key="1">
    <citation type="submission" date="2014-11" db="EMBL/GenBank/DDBJ databases">
        <authorList>
            <person name="Amaro Gonzalez C."/>
        </authorList>
    </citation>
    <scope>NUCLEOTIDE SEQUENCE</scope>
</reference>